<feature type="transmembrane region" description="Helical" evidence="1">
    <location>
        <begin position="219"/>
        <end position="239"/>
    </location>
</feature>
<protein>
    <submittedName>
        <fullName evidence="3">Sporulation integral membrane protein YlbJ</fullName>
    </submittedName>
</protein>
<feature type="transmembrane region" description="Helical" evidence="1">
    <location>
        <begin position="166"/>
        <end position="184"/>
    </location>
</feature>
<feature type="transmembrane region" description="Helical" evidence="1">
    <location>
        <begin position="291"/>
        <end position="313"/>
    </location>
</feature>
<evidence type="ECO:0000313" key="5">
    <source>
        <dbReference type="Proteomes" id="UP000280586"/>
    </source>
</evidence>
<reference evidence="3 5" key="1">
    <citation type="submission" date="2017-09" db="EMBL/GenBank/DDBJ databases">
        <authorList>
            <person name="Thomas P."/>
            <person name="Seyboldt C."/>
        </authorList>
    </citation>
    <scope>NUCLEOTIDE SEQUENCE [LARGE SCALE GENOMIC DNA]</scope>
    <source>
        <strain evidence="3 5">DSM 7534</strain>
    </source>
</reference>
<keyword evidence="6" id="KW-1185">Reference proteome</keyword>
<dbReference type="NCBIfam" id="TIGR02871">
    <property type="entry name" value="spore_ylbJ"/>
    <property type="match status" value="1"/>
</dbReference>
<keyword evidence="1" id="KW-1133">Transmembrane helix</keyword>
<keyword evidence="1" id="KW-0472">Membrane</keyword>
<feature type="transmembrane region" description="Helical" evidence="1">
    <location>
        <begin position="5"/>
        <end position="21"/>
    </location>
</feature>
<dbReference type="Proteomes" id="UP000280586">
    <property type="component" value="Chromosome"/>
</dbReference>
<gene>
    <name evidence="3" type="primary">ylbJ</name>
    <name evidence="3" type="ORF">CP523_00875</name>
    <name evidence="4" type="ORF">NH397_09175</name>
</gene>
<keyword evidence="1" id="KW-0812">Transmembrane</keyword>
<evidence type="ECO:0000313" key="6">
    <source>
        <dbReference type="Proteomes" id="UP001055437"/>
    </source>
</evidence>
<feature type="transmembrane region" description="Helical" evidence="1">
    <location>
        <begin position="58"/>
        <end position="80"/>
    </location>
</feature>
<reference evidence="4" key="2">
    <citation type="submission" date="2022-06" db="EMBL/GenBank/DDBJ databases">
        <authorList>
            <person name="Holder M.E."/>
            <person name="Ajami N.J."/>
            <person name="Petrosino J.F."/>
        </authorList>
    </citation>
    <scope>NUCLEOTIDE SEQUENCE</scope>
    <source>
        <strain evidence="4">RMA 8861</strain>
    </source>
</reference>
<feature type="transmembrane region" description="Helical" evidence="1">
    <location>
        <begin position="140"/>
        <end position="160"/>
    </location>
</feature>
<dbReference type="AlphaFoldDB" id="A0A9N7PKT3"/>
<feature type="transmembrane region" description="Helical" evidence="1">
    <location>
        <begin position="325"/>
        <end position="346"/>
    </location>
</feature>
<proteinExistence type="predicted"/>
<evidence type="ECO:0000313" key="4">
    <source>
        <dbReference type="EMBL" id="USR99675.1"/>
    </source>
</evidence>
<evidence type="ECO:0000313" key="3">
    <source>
        <dbReference type="EMBL" id="AYE33107.1"/>
    </source>
</evidence>
<dbReference type="EMBL" id="CP099799">
    <property type="protein sequence ID" value="USR99675.1"/>
    <property type="molecule type" value="Genomic_DNA"/>
</dbReference>
<organism evidence="3 5">
    <name type="scientific">Clostridium septicum</name>
    <dbReference type="NCBI Taxonomy" id="1504"/>
    <lineage>
        <taxon>Bacteria</taxon>
        <taxon>Bacillati</taxon>
        <taxon>Bacillota</taxon>
        <taxon>Clostridia</taxon>
        <taxon>Eubacteriales</taxon>
        <taxon>Clostridiaceae</taxon>
        <taxon>Clostridium</taxon>
    </lineage>
</organism>
<dbReference type="Pfam" id="PF07670">
    <property type="entry name" value="Gate"/>
    <property type="match status" value="1"/>
</dbReference>
<dbReference type="OrthoDB" id="1645614at2"/>
<name>A0A9N7PKT3_CLOSE</name>
<feature type="transmembrane region" description="Helical" evidence="1">
    <location>
        <begin position="27"/>
        <end position="46"/>
    </location>
</feature>
<dbReference type="EMBL" id="CP023671">
    <property type="protein sequence ID" value="AYE33107.1"/>
    <property type="molecule type" value="Genomic_DNA"/>
</dbReference>
<dbReference type="KEGG" id="csep:CP523_00875"/>
<feature type="domain" description="Nucleoside transporter/FeoB GTPase Gate" evidence="2">
    <location>
        <begin position="62"/>
        <end position="118"/>
    </location>
</feature>
<evidence type="ECO:0000259" key="2">
    <source>
        <dbReference type="Pfam" id="PF07670"/>
    </source>
</evidence>
<feature type="transmembrane region" description="Helical" evidence="1">
    <location>
        <begin position="366"/>
        <end position="386"/>
    </location>
</feature>
<dbReference type="RefSeq" id="WP_066674564.1">
    <property type="nucleotide sequence ID" value="NZ_CABMIZ010000005.1"/>
</dbReference>
<dbReference type="GeneID" id="303559228"/>
<sequence length="395" mass="43626">MYSIYILWLLIFILSILFIKLLNIKKNYIVCFCTTILIILFIINLEDCMTAALTGCSLVLKAIVPTIFPFTVICSILISYDGIELYSKIMGPLFCKPLGLSKACSFPIAASFLCGYPLGAKYCSDIYEMGYINEKEYQRVLNIATNAGPIFLIGSVGAAMLSNAKYGYILLIANYLSIIIVGFLTKKNYSNCQITNNITPNFKSKNFGTALKDAIESGINTTLTVGAFVVMFSVFISIIKNNAQISIVLHNLENLINLPADSLYGLFLGSIEFTNGCKLISTTSLPISLQLSIISFICSFSSLSVIAQVSSVVSKCNPPLGKYILWKFIQGILSFFITFFASKILITTTTTSSIIVSTEKIYTNNFISFIPVILILTLTLIFKVIFKTFKKLHTS</sequence>
<dbReference type="InterPro" id="IPR011642">
    <property type="entry name" value="Gate_dom"/>
</dbReference>
<dbReference type="InterPro" id="IPR014226">
    <property type="entry name" value="Spore_IM_YlbJ"/>
</dbReference>
<accession>A0A9N7PKT3</accession>
<dbReference type="Proteomes" id="UP001055437">
    <property type="component" value="Chromosome"/>
</dbReference>
<evidence type="ECO:0000256" key="1">
    <source>
        <dbReference type="SAM" id="Phobius"/>
    </source>
</evidence>